<dbReference type="SUPFAM" id="SSF52440">
    <property type="entry name" value="PreATP-grasp domain"/>
    <property type="match status" value="1"/>
</dbReference>
<dbReference type="InterPro" id="IPR005482">
    <property type="entry name" value="Biotin_COase_C"/>
</dbReference>
<protein>
    <submittedName>
        <fullName evidence="10">3-methylcrotonyl-CoA carboxylase subunit alpha</fullName>
    </submittedName>
</protein>
<evidence type="ECO:0000313" key="10">
    <source>
        <dbReference type="EMBL" id="GLR25279.1"/>
    </source>
</evidence>
<dbReference type="Gene3D" id="2.40.50.100">
    <property type="match status" value="1"/>
</dbReference>
<dbReference type="PROSITE" id="PS50975">
    <property type="entry name" value="ATP_GRASP"/>
    <property type="match status" value="1"/>
</dbReference>
<proteinExistence type="predicted"/>
<dbReference type="Pfam" id="PF00289">
    <property type="entry name" value="Biotin_carb_N"/>
    <property type="match status" value="1"/>
</dbReference>
<dbReference type="PROSITE" id="PS00188">
    <property type="entry name" value="BIOTIN"/>
    <property type="match status" value="1"/>
</dbReference>
<dbReference type="InterPro" id="IPR011761">
    <property type="entry name" value="ATP-grasp"/>
</dbReference>
<evidence type="ECO:0000259" key="9">
    <source>
        <dbReference type="PROSITE" id="PS50979"/>
    </source>
</evidence>
<dbReference type="PROSITE" id="PS00867">
    <property type="entry name" value="CPSASE_2"/>
    <property type="match status" value="1"/>
</dbReference>
<dbReference type="Proteomes" id="UP001156664">
    <property type="component" value="Unassembled WGS sequence"/>
</dbReference>
<keyword evidence="2" id="KW-0436">Ligase</keyword>
<dbReference type="InterPro" id="IPR050856">
    <property type="entry name" value="Biotin_carboxylase_complex"/>
</dbReference>
<dbReference type="InterPro" id="IPR011764">
    <property type="entry name" value="Biotin_carboxylation_dom"/>
</dbReference>
<evidence type="ECO:0000313" key="11">
    <source>
        <dbReference type="Proteomes" id="UP001156664"/>
    </source>
</evidence>
<dbReference type="PANTHER" id="PTHR18866">
    <property type="entry name" value="CARBOXYLASE:PYRUVATE/ACETYL-COA/PROPIONYL-COA CARBOXYLASE"/>
    <property type="match status" value="1"/>
</dbReference>
<organism evidence="10 11">
    <name type="scientific">Limnobacter litoralis</name>
    <dbReference type="NCBI Taxonomy" id="481366"/>
    <lineage>
        <taxon>Bacteria</taxon>
        <taxon>Pseudomonadati</taxon>
        <taxon>Pseudomonadota</taxon>
        <taxon>Betaproteobacteria</taxon>
        <taxon>Burkholderiales</taxon>
        <taxon>Burkholderiaceae</taxon>
        <taxon>Limnobacter</taxon>
    </lineage>
</organism>
<keyword evidence="11" id="KW-1185">Reference proteome</keyword>
<dbReference type="Pfam" id="PF00364">
    <property type="entry name" value="Biotin_lipoyl"/>
    <property type="match status" value="1"/>
</dbReference>
<dbReference type="InterPro" id="IPR011054">
    <property type="entry name" value="Rudment_hybrid_motif"/>
</dbReference>
<dbReference type="InterPro" id="IPR000089">
    <property type="entry name" value="Biotin_lipoyl"/>
</dbReference>
<evidence type="ECO:0000259" key="7">
    <source>
        <dbReference type="PROSITE" id="PS50968"/>
    </source>
</evidence>
<keyword evidence="5" id="KW-0092">Biotin</keyword>
<evidence type="ECO:0000256" key="1">
    <source>
        <dbReference type="ARBA" id="ARBA00001953"/>
    </source>
</evidence>
<keyword evidence="4 6" id="KW-0067">ATP-binding</keyword>
<sequence>MFDTLLIANRGEIARRINRTAQAMGIRTVAVYSEADAQALHVQECDLAVCLGAPEAAKSYLNIDAIVKAALATGAQAVHPGYGFLSENAAFAKACAEAGLIFVGPDEHAIRVMGSKSEAKACVQQAGVPLIPGYFGDDQSVATLQAEADKMGYPLMIKAVAGGGGKGIRTVHEASGFVAALESCQREAKNAFADPTVMLEKLIVNPRHVEVQVFADQHGNVVHLFERDCSAQRRHQKVIEEAPAFGLTDAQRKSIGDTAVQVARSVNYRGAGTVEFLMDASGAFYFMEMNTRLQVEHPVTEMVTGFDLVSWQLKIAAGEPLPVQQADIRLTGHAFEARLYAENPDNGFLPAIGKVALWRGPDHASEFAVPTSMNQVAVRMDGAMRSGLAISPYYDPMVGKLIVWGATRDKALNALQDQLLKLRCVGVRSNIAWLHTLSTHPDFARGGYDTGLIDRMEAARTRAVEPDQSIGLAALCALGRWAKGVCEQQGVGVTDPLLLRDGFASASPLLRTDVFSEAGKSESSWPVRSHCRRQGARVQVIGALGPAGKATSFDHAFELPQEPVLTGEVLRIVAISPEMGEIELIWNADLLHVFGRDHSALLLWHNPAHIRVDQGDAGHGVNAPMPGKVFAVLAKPGDTVKKGQPLIGLEAMKMEHMLLAPADAVVKAVPFELGQQVNEGVALVLFEE</sequence>
<dbReference type="InterPro" id="IPR005479">
    <property type="entry name" value="CPAse_ATP-bd"/>
</dbReference>
<dbReference type="SUPFAM" id="SSF56059">
    <property type="entry name" value="Glutathione synthetase ATP-binding domain-like"/>
    <property type="match status" value="1"/>
</dbReference>
<evidence type="ECO:0000256" key="5">
    <source>
        <dbReference type="ARBA" id="ARBA00023267"/>
    </source>
</evidence>
<comment type="cofactor">
    <cofactor evidence="1">
        <name>biotin</name>
        <dbReference type="ChEBI" id="CHEBI:57586"/>
    </cofactor>
</comment>
<comment type="caution">
    <text evidence="10">The sequence shown here is derived from an EMBL/GenBank/DDBJ whole genome shotgun (WGS) entry which is preliminary data.</text>
</comment>
<evidence type="ECO:0000256" key="2">
    <source>
        <dbReference type="ARBA" id="ARBA00022598"/>
    </source>
</evidence>
<dbReference type="PROSITE" id="PS50979">
    <property type="entry name" value="BC"/>
    <property type="match status" value="1"/>
</dbReference>
<dbReference type="Gene3D" id="3.30.470.20">
    <property type="entry name" value="ATP-grasp fold, B domain"/>
    <property type="match status" value="1"/>
</dbReference>
<dbReference type="RefSeq" id="WP_284279618.1">
    <property type="nucleotide sequence ID" value="NZ_BSOJ01000006.1"/>
</dbReference>
<feature type="domain" description="ATP-grasp" evidence="8">
    <location>
        <begin position="120"/>
        <end position="317"/>
    </location>
</feature>
<gene>
    <name evidence="10" type="primary">accA</name>
    <name evidence="10" type="ORF">GCM10007875_03670</name>
</gene>
<reference evidence="11" key="1">
    <citation type="journal article" date="2019" name="Int. J. Syst. Evol. Microbiol.">
        <title>The Global Catalogue of Microorganisms (GCM) 10K type strain sequencing project: providing services to taxonomists for standard genome sequencing and annotation.</title>
        <authorList>
            <consortium name="The Broad Institute Genomics Platform"/>
            <consortium name="The Broad Institute Genome Sequencing Center for Infectious Disease"/>
            <person name="Wu L."/>
            <person name="Ma J."/>
        </authorList>
    </citation>
    <scope>NUCLEOTIDE SEQUENCE [LARGE SCALE GENOMIC DNA]</scope>
    <source>
        <strain evidence="11">NBRC 105857</strain>
    </source>
</reference>
<feature type="domain" description="Biotin carboxylation" evidence="9">
    <location>
        <begin position="1"/>
        <end position="458"/>
    </location>
</feature>
<dbReference type="CDD" id="cd06850">
    <property type="entry name" value="biotinyl_domain"/>
    <property type="match status" value="1"/>
</dbReference>
<accession>A0ABQ5YQZ8</accession>
<dbReference type="SUPFAM" id="SSF51230">
    <property type="entry name" value="Single hybrid motif"/>
    <property type="match status" value="1"/>
</dbReference>
<evidence type="ECO:0000256" key="4">
    <source>
        <dbReference type="ARBA" id="ARBA00022840"/>
    </source>
</evidence>
<dbReference type="SUPFAM" id="SSF51246">
    <property type="entry name" value="Rudiment single hybrid motif"/>
    <property type="match status" value="1"/>
</dbReference>
<evidence type="ECO:0000256" key="6">
    <source>
        <dbReference type="PROSITE-ProRule" id="PRU00409"/>
    </source>
</evidence>
<dbReference type="PANTHER" id="PTHR18866:SF33">
    <property type="entry name" value="METHYLCROTONOYL-COA CARBOXYLASE SUBUNIT ALPHA, MITOCHONDRIAL-RELATED"/>
    <property type="match status" value="1"/>
</dbReference>
<evidence type="ECO:0000256" key="3">
    <source>
        <dbReference type="ARBA" id="ARBA00022741"/>
    </source>
</evidence>
<feature type="domain" description="Lipoyl-binding" evidence="7">
    <location>
        <begin position="611"/>
        <end position="687"/>
    </location>
</feature>
<dbReference type="Pfam" id="PF02785">
    <property type="entry name" value="Biotin_carb_C"/>
    <property type="match status" value="1"/>
</dbReference>
<dbReference type="InterPro" id="IPR005481">
    <property type="entry name" value="BC-like_N"/>
</dbReference>
<dbReference type="SMART" id="SM00878">
    <property type="entry name" value="Biotin_carb_C"/>
    <property type="match status" value="1"/>
</dbReference>
<name>A0ABQ5YQZ8_9BURK</name>
<dbReference type="EMBL" id="BSOJ01000006">
    <property type="protein sequence ID" value="GLR25279.1"/>
    <property type="molecule type" value="Genomic_DNA"/>
</dbReference>
<dbReference type="InterPro" id="IPR016185">
    <property type="entry name" value="PreATP-grasp_dom_sf"/>
</dbReference>
<dbReference type="PROSITE" id="PS50968">
    <property type="entry name" value="BIOTINYL_LIPOYL"/>
    <property type="match status" value="1"/>
</dbReference>
<dbReference type="InterPro" id="IPR011053">
    <property type="entry name" value="Single_hybrid_motif"/>
</dbReference>
<evidence type="ECO:0000259" key="8">
    <source>
        <dbReference type="PROSITE" id="PS50975"/>
    </source>
</evidence>
<dbReference type="Pfam" id="PF02786">
    <property type="entry name" value="CPSase_L_D2"/>
    <property type="match status" value="1"/>
</dbReference>
<dbReference type="InterPro" id="IPR001882">
    <property type="entry name" value="Biotin_BS"/>
</dbReference>
<keyword evidence="3 6" id="KW-0547">Nucleotide-binding</keyword>